<evidence type="ECO:0000256" key="3">
    <source>
        <dbReference type="ARBA" id="ARBA00022679"/>
    </source>
</evidence>
<proteinExistence type="inferred from homology"/>
<evidence type="ECO:0000313" key="9">
    <source>
        <dbReference type="EMBL" id="SDI30595.1"/>
    </source>
</evidence>
<dbReference type="Gene3D" id="3.40.640.10">
    <property type="entry name" value="Type I PLP-dependent aspartate aminotransferase-like (Major domain)"/>
    <property type="match status" value="1"/>
</dbReference>
<dbReference type="InterPro" id="IPR015421">
    <property type="entry name" value="PyrdxlP-dep_Trfase_major"/>
</dbReference>
<dbReference type="FunFam" id="3.40.640.10:FF:000090">
    <property type="entry name" value="Pyridoxal phosphate-dependent aminotransferase"/>
    <property type="match status" value="1"/>
</dbReference>
<name>A0A1G8JHD0_9BACI</name>
<dbReference type="PIRSF" id="PIRSF000390">
    <property type="entry name" value="PLP_StrS"/>
    <property type="match status" value="1"/>
</dbReference>
<dbReference type="GO" id="GO:0008483">
    <property type="term" value="F:transaminase activity"/>
    <property type="evidence" value="ECO:0007669"/>
    <property type="project" value="UniProtKB-KW"/>
</dbReference>
<keyword evidence="3" id="KW-0808">Transferase</keyword>
<dbReference type="EMBL" id="FNDU01000006">
    <property type="protein sequence ID" value="SDI30595.1"/>
    <property type="molecule type" value="Genomic_DNA"/>
</dbReference>
<feature type="modified residue" description="N6-(pyridoxal phosphate)lysine" evidence="7">
    <location>
        <position position="220"/>
    </location>
</feature>
<reference evidence="9 10" key="1">
    <citation type="submission" date="2016-10" db="EMBL/GenBank/DDBJ databases">
        <authorList>
            <person name="de Groot N.N."/>
        </authorList>
    </citation>
    <scope>NUCLEOTIDE SEQUENCE [LARGE SCALE GENOMIC DNA]</scope>
    <source>
        <strain evidence="10">P4B,CCM 7963,CECT 7998,DSM 25260,IBRC-M 10614,KCTC 13821</strain>
    </source>
</reference>
<dbReference type="GO" id="GO:0030170">
    <property type="term" value="F:pyridoxal phosphate binding"/>
    <property type="evidence" value="ECO:0007669"/>
    <property type="project" value="TreeGrafter"/>
</dbReference>
<protein>
    <submittedName>
        <fullName evidence="9">Perosamine synthetase</fullName>
    </submittedName>
</protein>
<dbReference type="PANTHER" id="PTHR30244">
    <property type="entry name" value="TRANSAMINASE"/>
    <property type="match status" value="1"/>
</dbReference>
<dbReference type="GO" id="GO:0000271">
    <property type="term" value="P:polysaccharide biosynthetic process"/>
    <property type="evidence" value="ECO:0007669"/>
    <property type="project" value="TreeGrafter"/>
</dbReference>
<evidence type="ECO:0000256" key="4">
    <source>
        <dbReference type="ARBA" id="ARBA00022898"/>
    </source>
</evidence>
<dbReference type="STRING" id="930129.SAMN05216352_106199"/>
<dbReference type="OrthoDB" id="9810913at2"/>
<dbReference type="NCBIfam" id="TIGR04181">
    <property type="entry name" value="NHT_00031"/>
    <property type="match status" value="1"/>
</dbReference>
<dbReference type="InterPro" id="IPR026385">
    <property type="entry name" value="LegC-like"/>
</dbReference>
<dbReference type="RefSeq" id="WP_091585174.1">
    <property type="nucleotide sequence ID" value="NZ_FNDU01000006.1"/>
</dbReference>
<evidence type="ECO:0000256" key="2">
    <source>
        <dbReference type="ARBA" id="ARBA00022576"/>
    </source>
</evidence>
<keyword evidence="4 7" id="KW-0663">Pyridoxal phosphate</keyword>
<evidence type="ECO:0000256" key="5">
    <source>
        <dbReference type="ARBA" id="ARBA00037999"/>
    </source>
</evidence>
<evidence type="ECO:0000256" key="6">
    <source>
        <dbReference type="PIRSR" id="PIRSR000390-1"/>
    </source>
</evidence>
<accession>A0A1G8JHD0</accession>
<sequence>MNRNLDANHIVKLLKHGTNQPGEVIPLHEPSLTGKEWQYVKDCLDKGWVSSVGEYVNLFEKKLAQYTGARHAIAVVNGTAALHLGLKIVGVEYGDEVLLPALTFVATANAVHYCGAVPHFIDSDMDTLGIDPKKLDDYLKEITVQKNGCSYNKKTMRPIKALIAVHTFGHPADLDSIHTVCNKYHLDLIEDAAEALGSYYKQKHTGNWGKLSVLSFNGNKIITTGGGGAILTNDTGVAEIAKHVSTTAKIRHRWEFIHDQIGYNYRLPNINAALGCAQIEQIDQFINKKRSLAEKYRQLFKNVTGITFFREPAYARSNYWLNTLILDEKYTASRDSLLEATHEQGILTRPVWTLMNKLDMFQNCPHMDLSIAESLEQRMINIPSSSKLGGEDG</sequence>
<dbReference type="CDD" id="cd00616">
    <property type="entry name" value="AHBA_syn"/>
    <property type="match status" value="1"/>
</dbReference>
<dbReference type="Proteomes" id="UP000199017">
    <property type="component" value="Unassembled WGS sequence"/>
</dbReference>
<dbReference type="InterPro" id="IPR015422">
    <property type="entry name" value="PyrdxlP-dep_Trfase_small"/>
</dbReference>
<comment type="similarity">
    <text evidence="5 8">Belongs to the DegT/DnrJ/EryC1 family.</text>
</comment>
<evidence type="ECO:0000256" key="8">
    <source>
        <dbReference type="RuleBase" id="RU004508"/>
    </source>
</evidence>
<comment type="cofactor">
    <cofactor evidence="1">
        <name>pyridoxal 5'-phosphate</name>
        <dbReference type="ChEBI" id="CHEBI:597326"/>
    </cofactor>
</comment>
<evidence type="ECO:0000256" key="7">
    <source>
        <dbReference type="PIRSR" id="PIRSR000390-2"/>
    </source>
</evidence>
<dbReference type="Gene3D" id="3.90.1150.10">
    <property type="entry name" value="Aspartate Aminotransferase, domain 1"/>
    <property type="match status" value="1"/>
</dbReference>
<evidence type="ECO:0000313" key="10">
    <source>
        <dbReference type="Proteomes" id="UP000199017"/>
    </source>
</evidence>
<dbReference type="InterPro" id="IPR000653">
    <property type="entry name" value="DegT/StrS_aminotransferase"/>
</dbReference>
<dbReference type="InterPro" id="IPR015424">
    <property type="entry name" value="PyrdxlP-dep_Trfase"/>
</dbReference>
<dbReference type="AlphaFoldDB" id="A0A1G8JHD0"/>
<keyword evidence="10" id="KW-1185">Reference proteome</keyword>
<keyword evidence="2" id="KW-0032">Aminotransferase</keyword>
<organism evidence="9 10">
    <name type="scientific">Alteribacillus bidgolensis</name>
    <dbReference type="NCBI Taxonomy" id="930129"/>
    <lineage>
        <taxon>Bacteria</taxon>
        <taxon>Bacillati</taxon>
        <taxon>Bacillota</taxon>
        <taxon>Bacilli</taxon>
        <taxon>Bacillales</taxon>
        <taxon>Bacillaceae</taxon>
        <taxon>Alteribacillus</taxon>
    </lineage>
</organism>
<dbReference type="PANTHER" id="PTHR30244:SF30">
    <property type="entry name" value="BLR5990 PROTEIN"/>
    <property type="match status" value="1"/>
</dbReference>
<feature type="active site" description="Proton acceptor" evidence="6">
    <location>
        <position position="220"/>
    </location>
</feature>
<dbReference type="Pfam" id="PF01041">
    <property type="entry name" value="DegT_DnrJ_EryC1"/>
    <property type="match status" value="1"/>
</dbReference>
<dbReference type="SUPFAM" id="SSF53383">
    <property type="entry name" value="PLP-dependent transferases"/>
    <property type="match status" value="1"/>
</dbReference>
<evidence type="ECO:0000256" key="1">
    <source>
        <dbReference type="ARBA" id="ARBA00001933"/>
    </source>
</evidence>
<gene>
    <name evidence="9" type="ORF">SAMN05216352_106199</name>
</gene>